<reference evidence="2 3" key="1">
    <citation type="submission" date="2020-08" db="EMBL/GenBank/DDBJ databases">
        <title>Genomic Encyclopedia of Type Strains, Phase IV (KMG-V): Genome sequencing to study the core and pangenomes of soil and plant-associated prokaryotes.</title>
        <authorList>
            <person name="Whitman W."/>
        </authorList>
    </citation>
    <scope>NUCLEOTIDE SEQUENCE [LARGE SCALE GENOMIC DNA]</scope>
    <source>
        <strain evidence="2 3">SEMIA 4089</strain>
    </source>
</reference>
<dbReference type="Proteomes" id="UP000540909">
    <property type="component" value="Unassembled WGS sequence"/>
</dbReference>
<evidence type="ECO:0000313" key="3">
    <source>
        <dbReference type="Proteomes" id="UP000540909"/>
    </source>
</evidence>
<dbReference type="EMBL" id="JACIFY010000010">
    <property type="protein sequence ID" value="MBB4236486.1"/>
    <property type="molecule type" value="Genomic_DNA"/>
</dbReference>
<gene>
    <name evidence="2" type="ORF">GGD57_003065</name>
</gene>
<sequence>MLRNGAPDFGNRVEEPVVQVDDIEADSDEFEAVFDRDRDPDFLTIEYDSLLLHNKPRARHTGHHLKKVEQGVYDASDCRRRSVSDRDEITHSLHHCEETKSDKQRHHPPSSEVNRPLSIAGKGRLFRNASVKNVVEKLRASN</sequence>
<feature type="compositionally biased region" description="Basic and acidic residues" evidence="1">
    <location>
        <begin position="79"/>
        <end position="102"/>
    </location>
</feature>
<accession>A0A7W6W5M3</accession>
<feature type="region of interest" description="Disordered" evidence="1">
    <location>
        <begin position="79"/>
        <end position="121"/>
    </location>
</feature>
<protein>
    <submittedName>
        <fullName evidence="2">Uncharacterized protein</fullName>
    </submittedName>
</protein>
<organism evidence="2 3">
    <name type="scientific">Rhizobium esperanzae</name>
    <dbReference type="NCBI Taxonomy" id="1967781"/>
    <lineage>
        <taxon>Bacteria</taxon>
        <taxon>Pseudomonadati</taxon>
        <taxon>Pseudomonadota</taxon>
        <taxon>Alphaproteobacteria</taxon>
        <taxon>Hyphomicrobiales</taxon>
        <taxon>Rhizobiaceae</taxon>
        <taxon>Rhizobium/Agrobacterium group</taxon>
        <taxon>Rhizobium</taxon>
    </lineage>
</organism>
<proteinExistence type="predicted"/>
<comment type="caution">
    <text evidence="2">The sequence shown here is derived from an EMBL/GenBank/DDBJ whole genome shotgun (WGS) entry which is preliminary data.</text>
</comment>
<evidence type="ECO:0000313" key="2">
    <source>
        <dbReference type="EMBL" id="MBB4236486.1"/>
    </source>
</evidence>
<name>A0A7W6W5M3_9HYPH</name>
<dbReference type="AlphaFoldDB" id="A0A7W6W5M3"/>
<evidence type="ECO:0000256" key="1">
    <source>
        <dbReference type="SAM" id="MobiDB-lite"/>
    </source>
</evidence>